<evidence type="ECO:0000256" key="2">
    <source>
        <dbReference type="ARBA" id="ARBA00006175"/>
    </source>
</evidence>
<organism evidence="12 13">
    <name type="scientific">Lentinula edodes</name>
    <name type="common">Shiitake mushroom</name>
    <name type="synonym">Lentinus edodes</name>
    <dbReference type="NCBI Taxonomy" id="5353"/>
    <lineage>
        <taxon>Eukaryota</taxon>
        <taxon>Fungi</taxon>
        <taxon>Dikarya</taxon>
        <taxon>Basidiomycota</taxon>
        <taxon>Agaricomycotina</taxon>
        <taxon>Agaricomycetes</taxon>
        <taxon>Agaricomycetidae</taxon>
        <taxon>Agaricales</taxon>
        <taxon>Marasmiineae</taxon>
        <taxon>Omphalotaceae</taxon>
        <taxon>Lentinula</taxon>
    </lineage>
</organism>
<reference evidence="12 13" key="1">
    <citation type="submission" date="2016-08" db="EMBL/GenBank/DDBJ databases">
        <authorList>
            <consortium name="Lentinula edodes genome sequencing consortium"/>
            <person name="Sakamoto Y."/>
            <person name="Nakade K."/>
            <person name="Sato S."/>
            <person name="Yoshida Y."/>
            <person name="Miyazaki K."/>
            <person name="Natsume S."/>
            <person name="Konno N."/>
        </authorList>
    </citation>
    <scope>NUCLEOTIDE SEQUENCE [LARGE SCALE GENOMIC DNA]</scope>
    <source>
        <strain evidence="12 13">NBRC 111202</strain>
    </source>
</reference>
<keyword evidence="5" id="KW-0677">Repeat</keyword>
<keyword evidence="6 11" id="KW-1133">Transmembrane helix</keyword>
<dbReference type="SUPFAM" id="SSF81338">
    <property type="entry name" value="Aquaporin-like"/>
    <property type="match status" value="1"/>
</dbReference>
<dbReference type="InterPro" id="IPR000425">
    <property type="entry name" value="MIP"/>
</dbReference>
<dbReference type="PRINTS" id="PR00783">
    <property type="entry name" value="MINTRINSICP"/>
</dbReference>
<sequence>MVSCRLGNHRRKVYYLATLNDIITSTNILNLNFSFYEWSSEDISVIIFSSWNYPPSTILKYDVWRTPIPIRIPCWTPLEAPMDSSITTNPPSAAYQDKSDGPTSSHLEHHQLYESDAVIEDNLRSTRLGRYGNFVQPYVAEFSGTMLLPQKAVIPRSDLVSPLALVSVCGSVQAGRGVILIQRSPSPLPHFANFLGEWYQLLGGFIGAALIYANYYHAINIFEGGSGVRTLLTAGNFGTYPLDYMTNASAFFSEFLGTALLVFIVFAATDPRNAIPSAAIPFILFTVLLGIALCLGMETGFAVNPARDLGPRLLTSIVGYGGAVYSFRHQYWLWGGILAPILGGVTGACFYDILFIDSGRFRNVLDRKEAAVRSGNGKSAV</sequence>
<dbReference type="EMBL" id="BDGU01000145">
    <property type="protein sequence ID" value="GAW03357.1"/>
    <property type="molecule type" value="Genomic_DNA"/>
</dbReference>
<protein>
    <submittedName>
        <fullName evidence="12">Aquaporin 4</fullName>
    </submittedName>
</protein>
<evidence type="ECO:0000256" key="1">
    <source>
        <dbReference type="ARBA" id="ARBA00004141"/>
    </source>
</evidence>
<feature type="region of interest" description="Disordered" evidence="10">
    <location>
        <begin position="86"/>
        <end position="106"/>
    </location>
</feature>
<dbReference type="GO" id="GO:0015254">
    <property type="term" value="F:glycerol channel activity"/>
    <property type="evidence" value="ECO:0007669"/>
    <property type="project" value="TreeGrafter"/>
</dbReference>
<evidence type="ECO:0000256" key="11">
    <source>
        <dbReference type="SAM" id="Phobius"/>
    </source>
</evidence>
<evidence type="ECO:0000256" key="8">
    <source>
        <dbReference type="ARBA" id="ARBA00034651"/>
    </source>
</evidence>
<evidence type="ECO:0000256" key="10">
    <source>
        <dbReference type="SAM" id="MobiDB-lite"/>
    </source>
</evidence>
<dbReference type="Gene3D" id="1.20.1080.10">
    <property type="entry name" value="Glycerol uptake facilitator protein"/>
    <property type="match status" value="1"/>
</dbReference>
<proteinExistence type="inferred from homology"/>
<accession>A0A1Q3E7Y0</accession>
<feature type="transmembrane region" description="Helical" evidence="11">
    <location>
        <begin position="333"/>
        <end position="354"/>
    </location>
</feature>
<evidence type="ECO:0000256" key="7">
    <source>
        <dbReference type="ARBA" id="ARBA00023136"/>
    </source>
</evidence>
<dbReference type="PANTHER" id="PTHR43829">
    <property type="entry name" value="AQUAPORIN OR AQUAGLYCEROPORIN RELATED"/>
    <property type="match status" value="1"/>
</dbReference>
<evidence type="ECO:0000256" key="5">
    <source>
        <dbReference type="ARBA" id="ARBA00022737"/>
    </source>
</evidence>
<dbReference type="STRING" id="5353.A0A1Q3E7Y0"/>
<dbReference type="InterPro" id="IPR050363">
    <property type="entry name" value="MIP/Aquaporin"/>
</dbReference>
<dbReference type="Proteomes" id="UP000188533">
    <property type="component" value="Unassembled WGS sequence"/>
</dbReference>
<keyword evidence="4 9" id="KW-0812">Transmembrane</keyword>
<keyword evidence="7 11" id="KW-0472">Membrane</keyword>
<evidence type="ECO:0000256" key="9">
    <source>
        <dbReference type="RuleBase" id="RU000477"/>
    </source>
</evidence>
<reference evidence="12 13" key="2">
    <citation type="submission" date="2017-02" db="EMBL/GenBank/DDBJ databases">
        <title>A genome survey and senescence transcriptome analysis in Lentinula edodes.</title>
        <authorList>
            <person name="Sakamoto Y."/>
            <person name="Nakade K."/>
            <person name="Sato S."/>
            <person name="Yoshida Y."/>
            <person name="Miyazaki K."/>
            <person name="Natsume S."/>
            <person name="Konno N."/>
        </authorList>
    </citation>
    <scope>NUCLEOTIDE SEQUENCE [LARGE SCALE GENOMIC DNA]</scope>
    <source>
        <strain evidence="12 13">NBRC 111202</strain>
    </source>
</reference>
<evidence type="ECO:0000313" key="13">
    <source>
        <dbReference type="Proteomes" id="UP000188533"/>
    </source>
</evidence>
<feature type="transmembrane region" description="Helical" evidence="11">
    <location>
        <begin position="250"/>
        <end position="268"/>
    </location>
</feature>
<evidence type="ECO:0000313" key="12">
    <source>
        <dbReference type="EMBL" id="GAW03357.1"/>
    </source>
</evidence>
<dbReference type="PANTHER" id="PTHR43829:SF9">
    <property type="entry name" value="AQUAPORIN-9"/>
    <property type="match status" value="1"/>
</dbReference>
<dbReference type="Pfam" id="PF00230">
    <property type="entry name" value="MIP"/>
    <property type="match status" value="1"/>
</dbReference>
<dbReference type="InterPro" id="IPR023271">
    <property type="entry name" value="Aquaporin-like"/>
</dbReference>
<evidence type="ECO:0000256" key="4">
    <source>
        <dbReference type="ARBA" id="ARBA00022692"/>
    </source>
</evidence>
<keyword evidence="3 9" id="KW-0813">Transport</keyword>
<keyword evidence="13" id="KW-1185">Reference proteome</keyword>
<comment type="similarity">
    <text evidence="2 9">Belongs to the MIP/aquaporin (TC 1.A.8) family.</text>
</comment>
<evidence type="ECO:0000256" key="6">
    <source>
        <dbReference type="ARBA" id="ARBA00022989"/>
    </source>
</evidence>
<name>A0A1Q3E7Y0_LENED</name>
<dbReference type="GO" id="GO:0015250">
    <property type="term" value="F:water channel activity"/>
    <property type="evidence" value="ECO:0007669"/>
    <property type="project" value="TreeGrafter"/>
</dbReference>
<evidence type="ECO:0000256" key="3">
    <source>
        <dbReference type="ARBA" id="ARBA00022448"/>
    </source>
</evidence>
<comment type="catalytic activity">
    <reaction evidence="8">
        <text>H2O(in) = H2O(out)</text>
        <dbReference type="Rhea" id="RHEA:29667"/>
        <dbReference type="ChEBI" id="CHEBI:15377"/>
    </reaction>
</comment>
<comment type="caution">
    <text evidence="12">The sequence shown here is derived from an EMBL/GenBank/DDBJ whole genome shotgun (WGS) entry which is preliminary data.</text>
</comment>
<comment type="subcellular location">
    <subcellularLocation>
        <location evidence="1">Membrane</location>
        <topology evidence="1">Multi-pass membrane protein</topology>
    </subcellularLocation>
</comment>
<gene>
    <name evidence="12" type="ORF">LENED_005078</name>
</gene>
<feature type="transmembrane region" description="Helical" evidence="11">
    <location>
        <begin position="274"/>
        <end position="297"/>
    </location>
</feature>
<dbReference type="AlphaFoldDB" id="A0A1Q3E7Y0"/>
<dbReference type="GO" id="GO:0005886">
    <property type="term" value="C:plasma membrane"/>
    <property type="evidence" value="ECO:0007669"/>
    <property type="project" value="TreeGrafter"/>
</dbReference>